<dbReference type="InterPro" id="IPR001841">
    <property type="entry name" value="Znf_RING"/>
</dbReference>
<feature type="transmembrane region" description="Helical" evidence="2">
    <location>
        <begin position="414"/>
        <end position="444"/>
    </location>
</feature>
<dbReference type="InterPro" id="IPR013083">
    <property type="entry name" value="Znf_RING/FYVE/PHD"/>
</dbReference>
<accession>A0CVE7</accession>
<dbReference type="Gene3D" id="3.40.50.150">
    <property type="entry name" value="Vaccinia Virus protein VP39"/>
    <property type="match status" value="1"/>
</dbReference>
<dbReference type="Proteomes" id="UP000000600">
    <property type="component" value="Unassembled WGS sequence"/>
</dbReference>
<name>A0CVE7_PARTE</name>
<evidence type="ECO:0000313" key="5">
    <source>
        <dbReference type="Proteomes" id="UP000000600"/>
    </source>
</evidence>
<dbReference type="EMBL" id="CT868196">
    <property type="protein sequence ID" value="CAK74764.1"/>
    <property type="molecule type" value="Genomic_DNA"/>
</dbReference>
<keyword evidence="2" id="KW-0812">Transmembrane</keyword>
<protein>
    <recommendedName>
        <fullName evidence="3">RING-type domain-containing protein</fullName>
    </recommendedName>
</protein>
<dbReference type="HOGENOM" id="CLU_516283_0_0_1"/>
<dbReference type="AlphaFoldDB" id="A0CVE7"/>
<evidence type="ECO:0000259" key="3">
    <source>
        <dbReference type="PROSITE" id="PS50089"/>
    </source>
</evidence>
<dbReference type="Pfam" id="PF10294">
    <property type="entry name" value="Methyltransf_16"/>
    <property type="match status" value="1"/>
</dbReference>
<evidence type="ECO:0000256" key="1">
    <source>
        <dbReference type="PROSITE-ProRule" id="PRU00175"/>
    </source>
</evidence>
<feature type="domain" description="RING-type" evidence="3">
    <location>
        <begin position="481"/>
        <end position="524"/>
    </location>
</feature>
<sequence length="528" mass="62253">MNQQFQIDDIILAPGLSIKIRNTIQFKHGQDGFHLWEAGIVLTRYVYYNIMPSKQIFMDLGTGVGIAGILISKYTRVIMTDYNQDVLDNAWLNVKLNQSPCILMQLDWRNHNKISFQVDTIVGSDLVYSGAPLYDLYQTIVKLLKQNGIFYLIIPSSRMCTSEFIDIMNSEGLFEIKKELLEDEKYYQPCLLDREQSHTLYPGLKELKFYIEFITFNYIYIQNKRQMDVEQIELNMAPQISDQNQGNDQVQSSQHVLNAVMQDARQSYLLKKGRLQFLTLKRLTQAILIYRILYVLLCFIPFYKCPFECNNTLLNTLLLICIGLELLKIAETIYQLRKVSFYLNLFNLYDAQQVIPFTLNDFQTIFALRYALDQLHKKAFYFRITINIIWVIYYIIYVAFFFSFANYYTSDQNVIVSFMLIIISLDSVFFIFPYVFHCIGWFCVKCYDAIKKLTSKNNKLLRSLKKEKYVEGQQLTDENICIICWDSFKNDEYYTRLKCNKNHIFHTTCIQVWIKTNITCPVCRSQLV</sequence>
<dbReference type="PROSITE" id="PS50089">
    <property type="entry name" value="ZF_RING_2"/>
    <property type="match status" value="1"/>
</dbReference>
<keyword evidence="2" id="KW-1133">Transmembrane helix</keyword>
<keyword evidence="5" id="KW-1185">Reference proteome</keyword>
<keyword evidence="2" id="KW-0472">Membrane</keyword>
<reference evidence="4 5" key="1">
    <citation type="journal article" date="2006" name="Nature">
        <title>Global trends of whole-genome duplications revealed by the ciliate Paramecium tetraurelia.</title>
        <authorList>
            <consortium name="Genoscope"/>
            <person name="Aury J.-M."/>
            <person name="Jaillon O."/>
            <person name="Duret L."/>
            <person name="Noel B."/>
            <person name="Jubin C."/>
            <person name="Porcel B.M."/>
            <person name="Segurens B."/>
            <person name="Daubin V."/>
            <person name="Anthouard V."/>
            <person name="Aiach N."/>
            <person name="Arnaiz O."/>
            <person name="Billaut A."/>
            <person name="Beisson J."/>
            <person name="Blanc I."/>
            <person name="Bouhouche K."/>
            <person name="Camara F."/>
            <person name="Duharcourt S."/>
            <person name="Guigo R."/>
            <person name="Gogendeau D."/>
            <person name="Katinka M."/>
            <person name="Keller A.-M."/>
            <person name="Kissmehl R."/>
            <person name="Klotz C."/>
            <person name="Koll F."/>
            <person name="Le Moue A."/>
            <person name="Lepere C."/>
            <person name="Malinsky S."/>
            <person name="Nowacki M."/>
            <person name="Nowak J.K."/>
            <person name="Plattner H."/>
            <person name="Poulain J."/>
            <person name="Ruiz F."/>
            <person name="Serrano V."/>
            <person name="Zagulski M."/>
            <person name="Dessen P."/>
            <person name="Betermier M."/>
            <person name="Weissenbach J."/>
            <person name="Scarpelli C."/>
            <person name="Schachter V."/>
            <person name="Sperling L."/>
            <person name="Meyer E."/>
            <person name="Cohen J."/>
            <person name="Wincker P."/>
        </authorList>
    </citation>
    <scope>NUCLEOTIDE SEQUENCE [LARGE SCALE GENOMIC DNA]</scope>
    <source>
        <strain evidence="4 5">Stock d4-2</strain>
    </source>
</reference>
<dbReference type="OrthoDB" id="46564at2759"/>
<dbReference type="GO" id="GO:0008270">
    <property type="term" value="F:zinc ion binding"/>
    <property type="evidence" value="ECO:0007669"/>
    <property type="project" value="UniProtKB-KW"/>
</dbReference>
<dbReference type="eggNOG" id="KOG0800">
    <property type="taxonomic scope" value="Eukaryota"/>
</dbReference>
<dbReference type="SUPFAM" id="SSF53335">
    <property type="entry name" value="S-adenosyl-L-methionine-dependent methyltransferases"/>
    <property type="match status" value="1"/>
</dbReference>
<evidence type="ECO:0000313" key="4">
    <source>
        <dbReference type="EMBL" id="CAK74764.1"/>
    </source>
</evidence>
<dbReference type="InParanoid" id="A0CVE7"/>
<dbReference type="RefSeq" id="XP_001442161.1">
    <property type="nucleotide sequence ID" value="XM_001442124.1"/>
</dbReference>
<feature type="transmembrane region" description="Helical" evidence="2">
    <location>
        <begin position="314"/>
        <end position="334"/>
    </location>
</feature>
<keyword evidence="1" id="KW-0479">Metal-binding</keyword>
<dbReference type="GO" id="GO:0008276">
    <property type="term" value="F:protein methyltransferase activity"/>
    <property type="evidence" value="ECO:0000318"/>
    <property type="project" value="GO_Central"/>
</dbReference>
<proteinExistence type="predicted"/>
<dbReference type="InterPro" id="IPR029063">
    <property type="entry name" value="SAM-dependent_MTases_sf"/>
</dbReference>
<gene>
    <name evidence="4" type="ORF">GSPATT00010932001</name>
</gene>
<dbReference type="KEGG" id="ptm:GSPATT00010932001"/>
<dbReference type="STRING" id="5888.A0CVE7"/>
<keyword evidence="1" id="KW-0863">Zinc-finger</keyword>
<dbReference type="CDD" id="cd02440">
    <property type="entry name" value="AdoMet_MTases"/>
    <property type="match status" value="1"/>
</dbReference>
<dbReference type="Pfam" id="PF13639">
    <property type="entry name" value="zf-RING_2"/>
    <property type="match status" value="1"/>
</dbReference>
<organism evidence="4 5">
    <name type="scientific">Paramecium tetraurelia</name>
    <dbReference type="NCBI Taxonomy" id="5888"/>
    <lineage>
        <taxon>Eukaryota</taxon>
        <taxon>Sar</taxon>
        <taxon>Alveolata</taxon>
        <taxon>Ciliophora</taxon>
        <taxon>Intramacronucleata</taxon>
        <taxon>Oligohymenophorea</taxon>
        <taxon>Peniculida</taxon>
        <taxon>Parameciidae</taxon>
        <taxon>Paramecium</taxon>
    </lineage>
</organism>
<keyword evidence="1" id="KW-0862">Zinc</keyword>
<dbReference type="GeneID" id="5027946"/>
<evidence type="ECO:0000256" key="2">
    <source>
        <dbReference type="SAM" id="Phobius"/>
    </source>
</evidence>
<dbReference type="Gene3D" id="3.30.40.10">
    <property type="entry name" value="Zinc/RING finger domain, C3HC4 (zinc finger)"/>
    <property type="match status" value="1"/>
</dbReference>
<dbReference type="SUPFAM" id="SSF57850">
    <property type="entry name" value="RING/U-box"/>
    <property type="match status" value="1"/>
</dbReference>
<dbReference type="PANTHER" id="PTHR14614:SF132">
    <property type="entry name" value="PROTEIN-LYSINE METHYLTRANSFERASE C42C1.13"/>
    <property type="match status" value="1"/>
</dbReference>
<feature type="transmembrane region" description="Helical" evidence="2">
    <location>
        <begin position="283"/>
        <end position="302"/>
    </location>
</feature>
<dbReference type="InterPro" id="IPR019410">
    <property type="entry name" value="Methyltransf_16"/>
</dbReference>
<feature type="transmembrane region" description="Helical" evidence="2">
    <location>
        <begin position="384"/>
        <end position="408"/>
    </location>
</feature>
<dbReference type="PANTHER" id="PTHR14614">
    <property type="entry name" value="HEPATOCELLULAR CARCINOMA-ASSOCIATED ANTIGEN"/>
    <property type="match status" value="1"/>
</dbReference>